<protein>
    <submittedName>
        <fullName evidence="1">Uncharacterized protein</fullName>
    </submittedName>
</protein>
<organism evidence="1">
    <name type="scientific">Arundo donax</name>
    <name type="common">Giant reed</name>
    <name type="synonym">Donax arundinaceus</name>
    <dbReference type="NCBI Taxonomy" id="35708"/>
    <lineage>
        <taxon>Eukaryota</taxon>
        <taxon>Viridiplantae</taxon>
        <taxon>Streptophyta</taxon>
        <taxon>Embryophyta</taxon>
        <taxon>Tracheophyta</taxon>
        <taxon>Spermatophyta</taxon>
        <taxon>Magnoliopsida</taxon>
        <taxon>Liliopsida</taxon>
        <taxon>Poales</taxon>
        <taxon>Poaceae</taxon>
        <taxon>PACMAD clade</taxon>
        <taxon>Arundinoideae</taxon>
        <taxon>Arundineae</taxon>
        <taxon>Arundo</taxon>
    </lineage>
</organism>
<reference evidence="1" key="2">
    <citation type="journal article" date="2015" name="Data Brief">
        <title>Shoot transcriptome of the giant reed, Arundo donax.</title>
        <authorList>
            <person name="Barrero R.A."/>
            <person name="Guerrero F.D."/>
            <person name="Moolhuijzen P."/>
            <person name="Goolsby J.A."/>
            <person name="Tidwell J."/>
            <person name="Bellgard S.E."/>
            <person name="Bellgard M.I."/>
        </authorList>
    </citation>
    <scope>NUCLEOTIDE SEQUENCE</scope>
    <source>
        <tissue evidence="1">Shoot tissue taken approximately 20 cm above the soil surface</tissue>
    </source>
</reference>
<evidence type="ECO:0000313" key="1">
    <source>
        <dbReference type="EMBL" id="JAD28681.1"/>
    </source>
</evidence>
<proteinExistence type="predicted"/>
<name>A0A0A8YQM3_ARUDO</name>
<sequence length="14" mass="1543">MTQPKTNLPTALDL</sequence>
<dbReference type="EMBL" id="GBRH01269214">
    <property type="protein sequence ID" value="JAD28681.1"/>
    <property type="molecule type" value="Transcribed_RNA"/>
</dbReference>
<accession>A0A0A8YQM3</accession>
<reference evidence="1" key="1">
    <citation type="submission" date="2014-09" db="EMBL/GenBank/DDBJ databases">
        <authorList>
            <person name="Magalhaes I.L.F."/>
            <person name="Oliveira U."/>
            <person name="Santos F.R."/>
            <person name="Vidigal T.H.D.A."/>
            <person name="Brescovit A.D."/>
            <person name="Santos A.J."/>
        </authorList>
    </citation>
    <scope>NUCLEOTIDE SEQUENCE</scope>
    <source>
        <tissue evidence="1">Shoot tissue taken approximately 20 cm above the soil surface</tissue>
    </source>
</reference>